<protein>
    <submittedName>
        <fullName evidence="1">20595_t:CDS:1</fullName>
    </submittedName>
</protein>
<proteinExistence type="predicted"/>
<reference evidence="1" key="1">
    <citation type="submission" date="2021-06" db="EMBL/GenBank/DDBJ databases">
        <authorList>
            <person name="Kallberg Y."/>
            <person name="Tangrot J."/>
            <person name="Rosling A."/>
        </authorList>
    </citation>
    <scope>NUCLEOTIDE SEQUENCE</scope>
    <source>
        <strain evidence="1">MA453B</strain>
    </source>
</reference>
<evidence type="ECO:0000313" key="2">
    <source>
        <dbReference type="Proteomes" id="UP000789405"/>
    </source>
</evidence>
<accession>A0A9N9AKA6</accession>
<comment type="caution">
    <text evidence="1">The sequence shown here is derived from an EMBL/GenBank/DDBJ whole genome shotgun (WGS) entry which is preliminary data.</text>
</comment>
<sequence length="127" mass="14845">MVFYRDIRFENQTSKIPFRDHNFSITIETSAISPNQQPMLLASLFFNDLNDQRASQFPANIRCKDETNNKYLPNGMSFQLLFPNKYAVYFDDETRKLCSFTSTITNGVNAYKILKFDSRNENNMDLS</sequence>
<dbReference type="AlphaFoldDB" id="A0A9N9AKA6"/>
<dbReference type="EMBL" id="CAJVPY010001668">
    <property type="protein sequence ID" value="CAG8531493.1"/>
    <property type="molecule type" value="Genomic_DNA"/>
</dbReference>
<name>A0A9N9AKA6_9GLOM</name>
<organism evidence="1 2">
    <name type="scientific">Dentiscutata erythropus</name>
    <dbReference type="NCBI Taxonomy" id="1348616"/>
    <lineage>
        <taxon>Eukaryota</taxon>
        <taxon>Fungi</taxon>
        <taxon>Fungi incertae sedis</taxon>
        <taxon>Mucoromycota</taxon>
        <taxon>Glomeromycotina</taxon>
        <taxon>Glomeromycetes</taxon>
        <taxon>Diversisporales</taxon>
        <taxon>Gigasporaceae</taxon>
        <taxon>Dentiscutata</taxon>
    </lineage>
</organism>
<keyword evidence="2" id="KW-1185">Reference proteome</keyword>
<gene>
    <name evidence="1" type="ORF">DERYTH_LOCUS4366</name>
</gene>
<dbReference type="Proteomes" id="UP000789405">
    <property type="component" value="Unassembled WGS sequence"/>
</dbReference>
<feature type="non-terminal residue" evidence="1">
    <location>
        <position position="127"/>
    </location>
</feature>
<evidence type="ECO:0000313" key="1">
    <source>
        <dbReference type="EMBL" id="CAG8531493.1"/>
    </source>
</evidence>
<dbReference type="OrthoDB" id="10298170at2759"/>